<reference evidence="9" key="5">
    <citation type="submission" date="2015-06" db="UniProtKB">
        <authorList>
            <consortium name="EnsemblFungi"/>
        </authorList>
    </citation>
    <scope>IDENTIFICATION</scope>
    <source>
        <strain evidence="9">ATCC 64411</strain>
    </source>
</reference>
<protein>
    <submittedName>
        <fullName evidence="8">LysM domain-containing protein</fullName>
    </submittedName>
</protein>
<dbReference type="Proteomes" id="UP000011715">
    <property type="component" value="Unassembled WGS sequence"/>
</dbReference>
<keyword evidence="2 6" id="KW-0732">Signal</keyword>
<proteinExistence type="inferred from homology"/>
<dbReference type="Pfam" id="PF01476">
    <property type="entry name" value="LysM"/>
    <property type="match status" value="2"/>
</dbReference>
<evidence type="ECO:0000256" key="4">
    <source>
        <dbReference type="ARBA" id="ARBA00044955"/>
    </source>
</evidence>
<accession>A0A0C4E931</accession>
<dbReference type="InterPro" id="IPR018392">
    <property type="entry name" value="LysM"/>
</dbReference>
<evidence type="ECO:0000256" key="5">
    <source>
        <dbReference type="SAM" id="MobiDB-lite"/>
    </source>
</evidence>
<dbReference type="InterPro" id="IPR052210">
    <property type="entry name" value="LysM1-like"/>
</dbReference>
<dbReference type="OMA" id="ACNNMWT"/>
<organism evidence="9 10">
    <name type="scientific">Magnaporthiopsis poae (strain ATCC 64411 / 73-15)</name>
    <name type="common">Kentucky bluegrass fungus</name>
    <name type="synonym">Magnaporthe poae</name>
    <dbReference type="NCBI Taxonomy" id="644358"/>
    <lineage>
        <taxon>Eukaryota</taxon>
        <taxon>Fungi</taxon>
        <taxon>Dikarya</taxon>
        <taxon>Ascomycota</taxon>
        <taxon>Pezizomycotina</taxon>
        <taxon>Sordariomycetes</taxon>
        <taxon>Sordariomycetidae</taxon>
        <taxon>Magnaporthales</taxon>
        <taxon>Magnaporthaceae</taxon>
        <taxon>Magnaporthiopsis</taxon>
    </lineage>
</organism>
<dbReference type="Gene3D" id="3.10.350.10">
    <property type="entry name" value="LysM domain"/>
    <property type="match status" value="2"/>
</dbReference>
<evidence type="ECO:0000256" key="1">
    <source>
        <dbReference type="ARBA" id="ARBA00022669"/>
    </source>
</evidence>
<dbReference type="GO" id="GO:0008061">
    <property type="term" value="F:chitin binding"/>
    <property type="evidence" value="ECO:0007669"/>
    <property type="project" value="UniProtKB-KW"/>
</dbReference>
<dbReference type="SMART" id="SM00257">
    <property type="entry name" value="LysM"/>
    <property type="match status" value="2"/>
</dbReference>
<dbReference type="PANTHER" id="PTHR34997">
    <property type="entry name" value="AM15"/>
    <property type="match status" value="1"/>
</dbReference>
<evidence type="ECO:0000256" key="6">
    <source>
        <dbReference type="SAM" id="SignalP"/>
    </source>
</evidence>
<feature type="compositionally biased region" description="Low complexity" evidence="5">
    <location>
        <begin position="85"/>
        <end position="96"/>
    </location>
</feature>
<dbReference type="EMBL" id="ADBL01002235">
    <property type="status" value="NOT_ANNOTATED_CDS"/>
    <property type="molecule type" value="Genomic_DNA"/>
</dbReference>
<feature type="domain" description="LysM" evidence="7">
    <location>
        <begin position="165"/>
        <end position="212"/>
    </location>
</feature>
<dbReference type="OrthoDB" id="2281372at2759"/>
<evidence type="ECO:0000313" key="8">
    <source>
        <dbReference type="EMBL" id="KLU90142.1"/>
    </source>
</evidence>
<dbReference type="eggNOG" id="KOG2806">
    <property type="taxonomic scope" value="Eukaryota"/>
</dbReference>
<evidence type="ECO:0000259" key="7">
    <source>
        <dbReference type="PROSITE" id="PS51782"/>
    </source>
</evidence>
<reference evidence="10" key="1">
    <citation type="submission" date="2010-05" db="EMBL/GenBank/DDBJ databases">
        <title>The genome sequence of Magnaporthe poae strain ATCC 64411.</title>
        <authorList>
            <person name="Ma L.-J."/>
            <person name="Dead R."/>
            <person name="Young S."/>
            <person name="Zeng Q."/>
            <person name="Koehrsen M."/>
            <person name="Alvarado L."/>
            <person name="Berlin A."/>
            <person name="Chapman S.B."/>
            <person name="Chen Z."/>
            <person name="Freedman E."/>
            <person name="Gellesch M."/>
            <person name="Goldberg J."/>
            <person name="Griggs A."/>
            <person name="Gujja S."/>
            <person name="Heilman E.R."/>
            <person name="Heiman D."/>
            <person name="Hepburn T."/>
            <person name="Howarth C."/>
            <person name="Jen D."/>
            <person name="Larson L."/>
            <person name="Mehta T."/>
            <person name="Neiman D."/>
            <person name="Pearson M."/>
            <person name="Roberts A."/>
            <person name="Saif S."/>
            <person name="Shea T."/>
            <person name="Shenoy N."/>
            <person name="Sisk P."/>
            <person name="Stolte C."/>
            <person name="Sykes S."/>
            <person name="Walk T."/>
            <person name="White J."/>
            <person name="Yandava C."/>
            <person name="Haas B."/>
            <person name="Nusbaum C."/>
            <person name="Birren B."/>
        </authorList>
    </citation>
    <scope>NUCLEOTIDE SEQUENCE [LARGE SCALE GENOMIC DNA]</scope>
    <source>
        <strain evidence="10">ATCC 64411 / 73-15</strain>
    </source>
</reference>
<reference evidence="8" key="3">
    <citation type="submission" date="2011-03" db="EMBL/GenBank/DDBJ databases">
        <title>Annotation of Magnaporthe poae ATCC 64411.</title>
        <authorList>
            <person name="Ma L.-J."/>
            <person name="Dead R."/>
            <person name="Young S.K."/>
            <person name="Zeng Q."/>
            <person name="Gargeya S."/>
            <person name="Fitzgerald M."/>
            <person name="Haas B."/>
            <person name="Abouelleil A."/>
            <person name="Alvarado L."/>
            <person name="Arachchi H.M."/>
            <person name="Berlin A."/>
            <person name="Brown A."/>
            <person name="Chapman S.B."/>
            <person name="Chen Z."/>
            <person name="Dunbar C."/>
            <person name="Freedman E."/>
            <person name="Gearin G."/>
            <person name="Gellesch M."/>
            <person name="Goldberg J."/>
            <person name="Griggs A."/>
            <person name="Gujja S."/>
            <person name="Heiman D."/>
            <person name="Howarth C."/>
            <person name="Larson L."/>
            <person name="Lui A."/>
            <person name="MacDonald P.J.P."/>
            <person name="Mehta T."/>
            <person name="Montmayeur A."/>
            <person name="Murphy C."/>
            <person name="Neiman D."/>
            <person name="Pearson M."/>
            <person name="Priest M."/>
            <person name="Roberts A."/>
            <person name="Saif S."/>
            <person name="Shea T."/>
            <person name="Shenoy N."/>
            <person name="Sisk P."/>
            <person name="Stolte C."/>
            <person name="Sykes S."/>
            <person name="Yandava C."/>
            <person name="Wortman J."/>
            <person name="Nusbaum C."/>
            <person name="Birren B."/>
        </authorList>
    </citation>
    <scope>NUCLEOTIDE SEQUENCE</scope>
    <source>
        <strain evidence="8">ATCC 64411</strain>
    </source>
</reference>
<name>A0A0C4E931_MAGP6</name>
<feature type="chain" id="PRO_5009385865" evidence="6">
    <location>
        <begin position="20"/>
        <end position="292"/>
    </location>
</feature>
<dbReference type="CDD" id="cd00118">
    <property type="entry name" value="LysM"/>
    <property type="match status" value="2"/>
</dbReference>
<evidence type="ECO:0000313" key="9">
    <source>
        <dbReference type="EnsemblFungi" id="MAPG_09108T0"/>
    </source>
</evidence>
<dbReference type="STRING" id="644358.A0A0C4E931"/>
<feature type="signal peptide" evidence="6">
    <location>
        <begin position="1"/>
        <end position="19"/>
    </location>
</feature>
<feature type="domain" description="LysM" evidence="7">
    <location>
        <begin position="244"/>
        <end position="290"/>
    </location>
</feature>
<dbReference type="EnsemblFungi" id="MAPG_09108T0">
    <property type="protein sequence ID" value="MAPG_09108T0"/>
    <property type="gene ID" value="MAPG_09108"/>
</dbReference>
<gene>
    <name evidence="8" type="ORF">MAPG_09108</name>
</gene>
<evidence type="ECO:0000256" key="2">
    <source>
        <dbReference type="ARBA" id="ARBA00022729"/>
    </source>
</evidence>
<dbReference type="VEuPathDB" id="FungiDB:MAPG_09108"/>
<dbReference type="SUPFAM" id="SSF54106">
    <property type="entry name" value="LysM domain"/>
    <property type="match status" value="2"/>
</dbReference>
<evidence type="ECO:0000313" key="10">
    <source>
        <dbReference type="Proteomes" id="UP000011715"/>
    </source>
</evidence>
<feature type="region of interest" description="Disordered" evidence="5">
    <location>
        <begin position="70"/>
        <end position="103"/>
    </location>
</feature>
<comment type="similarity">
    <text evidence="4">Belongs to the secreted LysM effector family.</text>
</comment>
<reference evidence="8" key="2">
    <citation type="submission" date="2010-05" db="EMBL/GenBank/DDBJ databases">
        <title>The Genome Sequence of Magnaporthe poae strain ATCC 64411.</title>
        <authorList>
            <consortium name="The Broad Institute Genome Sequencing Platform"/>
            <consortium name="Broad Institute Genome Sequencing Center for Infectious Disease"/>
            <person name="Ma L.-J."/>
            <person name="Dead R."/>
            <person name="Young S."/>
            <person name="Zeng Q."/>
            <person name="Koehrsen M."/>
            <person name="Alvarado L."/>
            <person name="Berlin A."/>
            <person name="Chapman S.B."/>
            <person name="Chen Z."/>
            <person name="Freedman E."/>
            <person name="Gellesch M."/>
            <person name="Goldberg J."/>
            <person name="Griggs A."/>
            <person name="Gujja S."/>
            <person name="Heilman E.R."/>
            <person name="Heiman D."/>
            <person name="Hepburn T."/>
            <person name="Howarth C."/>
            <person name="Jen D."/>
            <person name="Larson L."/>
            <person name="Mehta T."/>
            <person name="Neiman D."/>
            <person name="Pearson M."/>
            <person name="Roberts A."/>
            <person name="Saif S."/>
            <person name="Shea T."/>
            <person name="Shenoy N."/>
            <person name="Sisk P."/>
            <person name="Stolte C."/>
            <person name="Sykes S."/>
            <person name="Walk T."/>
            <person name="White J."/>
            <person name="Yandava C."/>
            <person name="Haas B."/>
            <person name="Nusbaum C."/>
            <person name="Birren B."/>
        </authorList>
    </citation>
    <scope>NUCLEOTIDE SEQUENCE</scope>
    <source>
        <strain evidence="8">ATCC 64411</strain>
    </source>
</reference>
<keyword evidence="1" id="KW-0147">Chitin-binding</keyword>
<dbReference type="PANTHER" id="PTHR34997:SF2">
    <property type="entry name" value="LYSM DOMAIN-CONTAINING PROTEIN-RELATED"/>
    <property type="match status" value="1"/>
</dbReference>
<dbReference type="PROSITE" id="PS51782">
    <property type="entry name" value="LYSM"/>
    <property type="match status" value="2"/>
</dbReference>
<sequence length="292" mass="30883">MPPFSAIATLGLLVTHSAGVPVHRRWDSASPFFETDPGAPSDCSLWWNTDDGLPCDVALNIAGAIEADLTGLPEPEPVPNPTQPSAPTATPTKPSNGIETTQPIQDDGQLHQWNKGIGGTACNNMWTGYNLCISVSGSPTTTEPVANPNPTPDPIQDGMVSNCNKFYLVASGDNCWNVARKYGVTESQLQQWNTGIGGFACNNMWTDYHLCVGVSGGGGSQTQPPPASNTPQPVQDGMVGNCKRFYFVQGGQNCDGISRSYGISVGDFVRWNPAAGSDCRGLWANTYACVGV</sequence>
<keyword evidence="10" id="KW-1185">Reference proteome</keyword>
<reference evidence="9" key="4">
    <citation type="journal article" date="2015" name="G3 (Bethesda)">
        <title>Genome sequences of three phytopathogenic species of the Magnaporthaceae family of fungi.</title>
        <authorList>
            <person name="Okagaki L.H."/>
            <person name="Nunes C.C."/>
            <person name="Sailsbery J."/>
            <person name="Clay B."/>
            <person name="Brown D."/>
            <person name="John T."/>
            <person name="Oh Y."/>
            <person name="Young N."/>
            <person name="Fitzgerald M."/>
            <person name="Haas B.J."/>
            <person name="Zeng Q."/>
            <person name="Young S."/>
            <person name="Adiconis X."/>
            <person name="Fan L."/>
            <person name="Levin J.Z."/>
            <person name="Mitchell T.K."/>
            <person name="Okubara P.A."/>
            <person name="Farman M.L."/>
            <person name="Kohn L.M."/>
            <person name="Birren B."/>
            <person name="Ma L.-J."/>
            <person name="Dean R.A."/>
        </authorList>
    </citation>
    <scope>NUCLEOTIDE SEQUENCE</scope>
    <source>
        <strain evidence="9">ATCC 64411 / 73-15</strain>
    </source>
</reference>
<dbReference type="InterPro" id="IPR036779">
    <property type="entry name" value="LysM_dom_sf"/>
</dbReference>
<dbReference type="EMBL" id="GL876974">
    <property type="protein sequence ID" value="KLU90142.1"/>
    <property type="molecule type" value="Genomic_DNA"/>
</dbReference>
<keyword evidence="3" id="KW-0843">Virulence</keyword>
<dbReference type="AlphaFoldDB" id="A0A0C4E931"/>
<feature type="compositionally biased region" description="Pro residues" evidence="5">
    <location>
        <begin position="74"/>
        <end position="84"/>
    </location>
</feature>
<evidence type="ECO:0000256" key="3">
    <source>
        <dbReference type="ARBA" id="ARBA00023026"/>
    </source>
</evidence>